<feature type="compositionally biased region" description="Polar residues" evidence="1">
    <location>
        <begin position="150"/>
        <end position="160"/>
    </location>
</feature>
<protein>
    <recommendedName>
        <fullName evidence="2">DUF6590 domain-containing protein</fullName>
    </recommendedName>
</protein>
<accession>A0A6A6TN81</accession>
<name>A0A6A6TN81_9PLEO</name>
<dbReference type="InterPro" id="IPR046497">
    <property type="entry name" value="DUF6590"/>
</dbReference>
<evidence type="ECO:0000256" key="1">
    <source>
        <dbReference type="SAM" id="MobiDB-lite"/>
    </source>
</evidence>
<evidence type="ECO:0000313" key="3">
    <source>
        <dbReference type="EMBL" id="KAF2660413.1"/>
    </source>
</evidence>
<reference evidence="3" key="1">
    <citation type="journal article" date="2020" name="Stud. Mycol.">
        <title>101 Dothideomycetes genomes: a test case for predicting lifestyles and emergence of pathogens.</title>
        <authorList>
            <person name="Haridas S."/>
            <person name="Albert R."/>
            <person name="Binder M."/>
            <person name="Bloem J."/>
            <person name="Labutti K."/>
            <person name="Salamov A."/>
            <person name="Andreopoulos B."/>
            <person name="Baker S."/>
            <person name="Barry K."/>
            <person name="Bills G."/>
            <person name="Bluhm B."/>
            <person name="Cannon C."/>
            <person name="Castanera R."/>
            <person name="Culley D."/>
            <person name="Daum C."/>
            <person name="Ezra D."/>
            <person name="Gonzalez J."/>
            <person name="Henrissat B."/>
            <person name="Kuo A."/>
            <person name="Liang C."/>
            <person name="Lipzen A."/>
            <person name="Lutzoni F."/>
            <person name="Magnuson J."/>
            <person name="Mondo S."/>
            <person name="Nolan M."/>
            <person name="Ohm R."/>
            <person name="Pangilinan J."/>
            <person name="Park H.-J."/>
            <person name="Ramirez L."/>
            <person name="Alfaro M."/>
            <person name="Sun H."/>
            <person name="Tritt A."/>
            <person name="Yoshinaga Y."/>
            <person name="Zwiers L.-H."/>
            <person name="Turgeon B."/>
            <person name="Goodwin S."/>
            <person name="Spatafora J."/>
            <person name="Crous P."/>
            <person name="Grigoriev I."/>
        </authorList>
    </citation>
    <scope>NUCLEOTIDE SEQUENCE</scope>
    <source>
        <strain evidence="3">CBS 122681</strain>
    </source>
</reference>
<feature type="compositionally biased region" description="Basic and acidic residues" evidence="1">
    <location>
        <begin position="591"/>
        <end position="604"/>
    </location>
</feature>
<sequence length="604" mass="67341">MGDGFSDSHASTFDPKEFVPERAESVASSNLEISADLLMHEELPPAPVIPEACDEFPCPYCFYVMNKHVFSSKKRWRLHVEQDLQPYVCIYPDCLAVQRAFGSIPEWNQHINDSHLALWVCSLCDESSPNQHSPGRLPSSEELATHLDQNHGSLSNTQRRSLLKKGRRSAPGSAAFESCPFCSLEFGKDDQPRCREHVANHLLSLSLLCLPDRSDLHNPDEFVTPGDEVEVTPQVESELALSFEERMNLMLSRGQHSSSARVSESVMEGSVLATTLSETFPAEPSSAPTQTQDLEEPHSEASQWTWSVSHGDYYYVTYDESGNPVYHWTKSNAPLQQQLDPSYHEARTWSNSRIYPQVFAILWSEAAGKVQARSAAYSASDISAVRFQQGVYSQIRRFAVVAVKRGFVYACAISTYSKRGTLKPGCNAAEHSVIYLSGSQPSIFEGEIQNGLSKEPIEIQPADSTVHMDPSCRLRFGKTYPVEMNVKVKDIGRVVPHHMSKFIRYWREEDRLPDSEDEEEGDETPQVMQTPGPTQTLSVKSTPSYNTHGTSAYYDAHSSGPYNYPVVSGYTQGDAIQGAQSAQQNAGYPSHSDHTQDSSRYSTD</sequence>
<dbReference type="OrthoDB" id="3559580at2759"/>
<dbReference type="EMBL" id="MU004300">
    <property type="protein sequence ID" value="KAF2660413.1"/>
    <property type="molecule type" value="Genomic_DNA"/>
</dbReference>
<feature type="domain" description="DUF6590" evidence="2">
    <location>
        <begin position="357"/>
        <end position="503"/>
    </location>
</feature>
<dbReference type="Proteomes" id="UP000799324">
    <property type="component" value="Unassembled WGS sequence"/>
</dbReference>
<proteinExistence type="predicted"/>
<feature type="region of interest" description="Disordered" evidence="1">
    <location>
        <begin position="511"/>
        <end position="558"/>
    </location>
</feature>
<organism evidence="3 4">
    <name type="scientific">Lophiostoma macrostomum CBS 122681</name>
    <dbReference type="NCBI Taxonomy" id="1314788"/>
    <lineage>
        <taxon>Eukaryota</taxon>
        <taxon>Fungi</taxon>
        <taxon>Dikarya</taxon>
        <taxon>Ascomycota</taxon>
        <taxon>Pezizomycotina</taxon>
        <taxon>Dothideomycetes</taxon>
        <taxon>Pleosporomycetidae</taxon>
        <taxon>Pleosporales</taxon>
        <taxon>Lophiostomataceae</taxon>
        <taxon>Lophiostoma</taxon>
    </lineage>
</organism>
<dbReference type="Pfam" id="PF20233">
    <property type="entry name" value="DUF6590"/>
    <property type="match status" value="1"/>
</dbReference>
<keyword evidence="4" id="KW-1185">Reference proteome</keyword>
<feature type="compositionally biased region" description="Polar residues" evidence="1">
    <location>
        <begin position="526"/>
        <end position="550"/>
    </location>
</feature>
<evidence type="ECO:0000259" key="2">
    <source>
        <dbReference type="Pfam" id="PF20233"/>
    </source>
</evidence>
<dbReference type="AlphaFoldDB" id="A0A6A6TN81"/>
<feature type="region of interest" description="Disordered" evidence="1">
    <location>
        <begin position="575"/>
        <end position="604"/>
    </location>
</feature>
<dbReference type="PANTHER" id="PTHR35391">
    <property type="entry name" value="C2H2-TYPE DOMAIN-CONTAINING PROTEIN-RELATED"/>
    <property type="match status" value="1"/>
</dbReference>
<feature type="compositionally biased region" description="Polar residues" evidence="1">
    <location>
        <begin position="578"/>
        <end position="587"/>
    </location>
</feature>
<evidence type="ECO:0000313" key="4">
    <source>
        <dbReference type="Proteomes" id="UP000799324"/>
    </source>
</evidence>
<feature type="region of interest" description="Disordered" evidence="1">
    <location>
        <begin position="148"/>
        <end position="174"/>
    </location>
</feature>
<gene>
    <name evidence="3" type="ORF">K491DRAFT_711899</name>
</gene>
<feature type="region of interest" description="Disordered" evidence="1">
    <location>
        <begin position="279"/>
        <end position="301"/>
    </location>
</feature>
<dbReference type="PANTHER" id="PTHR35391:SF5">
    <property type="entry name" value="DUF6590 DOMAIN-CONTAINING PROTEIN"/>
    <property type="match status" value="1"/>
</dbReference>